<comment type="similarity">
    <text evidence="1">To bacterial alkanal monooxygenase alpha and beta chains.</text>
</comment>
<dbReference type="Proteomes" id="UP000782705">
    <property type="component" value="Unassembled WGS sequence"/>
</dbReference>
<dbReference type="Gene3D" id="3.20.20.30">
    <property type="entry name" value="Luciferase-like domain"/>
    <property type="match status" value="1"/>
</dbReference>
<name>A0ABQ6YZK2_9ENTE</name>
<dbReference type="RefSeq" id="WP_161901925.1">
    <property type="nucleotide sequence ID" value="NZ_MAEL01000035.1"/>
</dbReference>
<sequence length="328" mass="36511">MGIKLSLLDQSIVYEGETATSTLAKTVALAQTAETLGYDTFYVAEHHLIKELAGAAPEILISYLLASTKHIKVGAAGVMLQHYVPFKVAEAFSVLQHLAPHRVVLGVGKAQGGKDEAVQLLQRDYVQNVQSFDEKFIELLHFIRNDFASNHPYAAPEYTLEPQFTEDFAVDLLGGSQESAKLATTEQTGLIYPYFVNAKEDVLAQTRAAYRSSEAFKIAVIVYITDDPLEANRYLHEQASYTVLLANGKRLNFNDQQTAEEYANQYEQAQIIEQQVGAFVGNAQEVKAALLDFAHRFDTEHFVIHTPGVPYEKKNDMIHALAHEFKGE</sequence>
<evidence type="ECO:0000259" key="2">
    <source>
        <dbReference type="Pfam" id="PF00296"/>
    </source>
</evidence>
<protein>
    <recommendedName>
        <fullName evidence="2">Luciferase-like domain-containing protein</fullName>
    </recommendedName>
</protein>
<dbReference type="EMBL" id="MAEL01000035">
    <property type="protein sequence ID" value="KAF1304054.1"/>
    <property type="molecule type" value="Genomic_DNA"/>
</dbReference>
<dbReference type="InterPro" id="IPR019949">
    <property type="entry name" value="CmoO-like"/>
</dbReference>
<comment type="caution">
    <text evidence="3">The sequence shown here is derived from an EMBL/GenBank/DDBJ whole genome shotgun (WGS) entry which is preliminary data.</text>
</comment>
<gene>
    <name evidence="3" type="ORF">BAU17_03960</name>
</gene>
<evidence type="ECO:0000313" key="3">
    <source>
        <dbReference type="EMBL" id="KAF1304054.1"/>
    </source>
</evidence>
<dbReference type="InterPro" id="IPR050766">
    <property type="entry name" value="Bact_Lucif_Oxidored"/>
</dbReference>
<proteinExistence type="predicted"/>
<dbReference type="Pfam" id="PF00296">
    <property type="entry name" value="Bac_luciferase"/>
    <property type="match status" value="1"/>
</dbReference>
<evidence type="ECO:0000256" key="1">
    <source>
        <dbReference type="ARBA" id="ARBA00007789"/>
    </source>
</evidence>
<dbReference type="PANTHER" id="PTHR30137:SF20">
    <property type="entry name" value="N-ACETYL-S-ALKYLCYSTEINE MONOOXYGENASE"/>
    <property type="match status" value="1"/>
</dbReference>
<organism evidence="3 4">
    <name type="scientific">Candidatus Enterococcus willemsii</name>
    <dbReference type="NCBI Taxonomy" id="1857215"/>
    <lineage>
        <taxon>Bacteria</taxon>
        <taxon>Bacillati</taxon>
        <taxon>Bacillota</taxon>
        <taxon>Bacilli</taxon>
        <taxon>Lactobacillales</taxon>
        <taxon>Enterococcaceae</taxon>
        <taxon>Enterococcus</taxon>
    </lineage>
</organism>
<feature type="domain" description="Luciferase-like" evidence="2">
    <location>
        <begin position="18"/>
        <end position="294"/>
    </location>
</feature>
<dbReference type="InterPro" id="IPR036661">
    <property type="entry name" value="Luciferase-like_sf"/>
</dbReference>
<dbReference type="SUPFAM" id="SSF51679">
    <property type="entry name" value="Bacterial luciferase-like"/>
    <property type="match status" value="1"/>
</dbReference>
<evidence type="ECO:0000313" key="4">
    <source>
        <dbReference type="Proteomes" id="UP000782705"/>
    </source>
</evidence>
<dbReference type="NCBIfam" id="TIGR03558">
    <property type="entry name" value="oxido_grp_1"/>
    <property type="match status" value="1"/>
</dbReference>
<keyword evidence="4" id="KW-1185">Reference proteome</keyword>
<dbReference type="InterPro" id="IPR011251">
    <property type="entry name" value="Luciferase-like_dom"/>
</dbReference>
<dbReference type="PANTHER" id="PTHR30137">
    <property type="entry name" value="LUCIFERASE-LIKE MONOOXYGENASE"/>
    <property type="match status" value="1"/>
</dbReference>
<reference evidence="3 4" key="1">
    <citation type="submission" date="2016-06" db="EMBL/GenBank/DDBJ databases">
        <title>Four novel species of enterococci isolated from chicken manure.</title>
        <authorList>
            <person name="Van Tyne D."/>
        </authorList>
    </citation>
    <scope>NUCLEOTIDE SEQUENCE [LARGE SCALE GENOMIC DNA]</scope>
    <source>
        <strain evidence="3 4">CU12B</strain>
    </source>
</reference>
<accession>A0ABQ6YZK2</accession>